<dbReference type="EMBL" id="JAGPXD010000005">
    <property type="protein sequence ID" value="KAH7353924.1"/>
    <property type="molecule type" value="Genomic_DNA"/>
</dbReference>
<dbReference type="PANTHER" id="PTHR32026">
    <property type="entry name" value="METHYLTRANSFERASE-LIKE PROTEIN 24"/>
    <property type="match status" value="1"/>
</dbReference>
<protein>
    <submittedName>
        <fullName evidence="3">Methyltransferase domain-containing protein</fullName>
    </submittedName>
</protein>
<reference evidence="3" key="1">
    <citation type="journal article" date="2021" name="Nat. Commun.">
        <title>Genetic determinants of endophytism in the Arabidopsis root mycobiome.</title>
        <authorList>
            <person name="Mesny F."/>
            <person name="Miyauchi S."/>
            <person name="Thiergart T."/>
            <person name="Pickel B."/>
            <person name="Atanasova L."/>
            <person name="Karlsson M."/>
            <person name="Huettel B."/>
            <person name="Barry K.W."/>
            <person name="Haridas S."/>
            <person name="Chen C."/>
            <person name="Bauer D."/>
            <person name="Andreopoulos W."/>
            <person name="Pangilinan J."/>
            <person name="LaButti K."/>
            <person name="Riley R."/>
            <person name="Lipzen A."/>
            <person name="Clum A."/>
            <person name="Drula E."/>
            <person name="Henrissat B."/>
            <person name="Kohler A."/>
            <person name="Grigoriev I.V."/>
            <person name="Martin F.M."/>
            <person name="Hacquard S."/>
        </authorList>
    </citation>
    <scope>NUCLEOTIDE SEQUENCE</scope>
    <source>
        <strain evidence="3">MPI-CAGE-AT-0016</strain>
    </source>
</reference>
<dbReference type="Pfam" id="PF13383">
    <property type="entry name" value="Methyltransf_22"/>
    <property type="match status" value="1"/>
</dbReference>
<dbReference type="OrthoDB" id="10006218at2759"/>
<feature type="domain" description="Methyltransferase" evidence="2">
    <location>
        <begin position="115"/>
        <end position="247"/>
    </location>
</feature>
<dbReference type="InterPro" id="IPR026913">
    <property type="entry name" value="METTL24"/>
</dbReference>
<name>A0A8K0TEK9_9PEZI</name>
<dbReference type="GO" id="GO:0008168">
    <property type="term" value="F:methyltransferase activity"/>
    <property type="evidence" value="ECO:0007669"/>
    <property type="project" value="UniProtKB-KW"/>
</dbReference>
<keyword evidence="1" id="KW-0732">Signal</keyword>
<dbReference type="PANTHER" id="PTHR32026:SF10">
    <property type="entry name" value="METHYLTRANSFERASE-LIKE PROTEIN 24-RELATED"/>
    <property type="match status" value="1"/>
</dbReference>
<keyword evidence="3" id="KW-0808">Transferase</keyword>
<gene>
    <name evidence="3" type="ORF">B0T11DRAFT_342110</name>
</gene>
<keyword evidence="4" id="KW-1185">Reference proteome</keyword>
<organism evidence="3 4">
    <name type="scientific">Plectosphaerella cucumerina</name>
    <dbReference type="NCBI Taxonomy" id="40658"/>
    <lineage>
        <taxon>Eukaryota</taxon>
        <taxon>Fungi</taxon>
        <taxon>Dikarya</taxon>
        <taxon>Ascomycota</taxon>
        <taxon>Pezizomycotina</taxon>
        <taxon>Sordariomycetes</taxon>
        <taxon>Hypocreomycetidae</taxon>
        <taxon>Glomerellales</taxon>
        <taxon>Plectosphaerellaceae</taxon>
        <taxon>Plectosphaerella</taxon>
    </lineage>
</organism>
<evidence type="ECO:0000313" key="4">
    <source>
        <dbReference type="Proteomes" id="UP000813385"/>
    </source>
</evidence>
<dbReference type="AlphaFoldDB" id="A0A8K0TEK9"/>
<proteinExistence type="predicted"/>
<accession>A0A8K0TEK9</accession>
<evidence type="ECO:0000313" key="3">
    <source>
        <dbReference type="EMBL" id="KAH7353924.1"/>
    </source>
</evidence>
<dbReference type="Proteomes" id="UP000813385">
    <property type="component" value="Unassembled WGS sequence"/>
</dbReference>
<dbReference type="GO" id="GO:0032259">
    <property type="term" value="P:methylation"/>
    <property type="evidence" value="ECO:0007669"/>
    <property type="project" value="UniProtKB-KW"/>
</dbReference>
<evidence type="ECO:0000256" key="1">
    <source>
        <dbReference type="SAM" id="SignalP"/>
    </source>
</evidence>
<comment type="caution">
    <text evidence="3">The sequence shown here is derived from an EMBL/GenBank/DDBJ whole genome shotgun (WGS) entry which is preliminary data.</text>
</comment>
<keyword evidence="3" id="KW-0489">Methyltransferase</keyword>
<sequence length="334" mass="37891">MALTSNPRRLIPMLWVAAGLLFTFALFHTTPASDSAKAWVSDKVVSFLPTESSGRRSMAEHKVLAEASWAKTVKQRHELISADYKDASQLPLFPAVNGPTYFTTPYTIWDFTPASYGCPHEMERVGRMGDGGKWVCGMSRYVNLPPERPCIIYSFGVQNESSFEEEMLSRTTNCKIWAYDFSVVDFGRQLGDVHRGRAQFLQAGIAGKTDKNRSPPFYSIADLMEMNGHDYIDILKMDIEFAEFEAMDGLNDAFPLSEGKELPIGQFMVEIHFFNGLTAEKYLQWWERLEARGLRPTWTEPNLLAVTLNLSGNKDPTLAEYTMINVHDRRNVLF</sequence>
<dbReference type="InterPro" id="IPR025714">
    <property type="entry name" value="Methyltranfer_dom"/>
</dbReference>
<feature type="signal peptide" evidence="1">
    <location>
        <begin position="1"/>
        <end position="25"/>
    </location>
</feature>
<evidence type="ECO:0000259" key="2">
    <source>
        <dbReference type="Pfam" id="PF13383"/>
    </source>
</evidence>
<feature type="chain" id="PRO_5035436792" evidence="1">
    <location>
        <begin position="26"/>
        <end position="334"/>
    </location>
</feature>